<dbReference type="InterPro" id="IPR051578">
    <property type="entry name" value="GDPD"/>
</dbReference>
<dbReference type="GO" id="GO:0008889">
    <property type="term" value="F:glycerophosphodiester phosphodiesterase activity"/>
    <property type="evidence" value="ECO:0007669"/>
    <property type="project" value="UniProtKB-EC"/>
</dbReference>
<protein>
    <recommendedName>
        <fullName evidence="2">glycerophosphodiester phosphodiesterase</fullName>
        <ecNumber evidence="2">3.1.4.46</ecNumber>
    </recommendedName>
</protein>
<dbReference type="Gene3D" id="3.20.20.190">
    <property type="entry name" value="Phosphatidylinositol (PI) phosphodiesterase"/>
    <property type="match status" value="2"/>
</dbReference>
<evidence type="ECO:0000256" key="3">
    <source>
        <dbReference type="ARBA" id="ARBA00022798"/>
    </source>
</evidence>
<dbReference type="InterPro" id="IPR030395">
    <property type="entry name" value="GP_PDE_dom"/>
</dbReference>
<dbReference type="InterPro" id="IPR017946">
    <property type="entry name" value="PLC-like_Pdiesterase_TIM-brl"/>
</dbReference>
<comment type="catalytic activity">
    <reaction evidence="5">
        <text>a sn-glycero-3-phosphodiester + H2O = an alcohol + sn-glycerol 3-phosphate + H(+)</text>
        <dbReference type="Rhea" id="RHEA:12969"/>
        <dbReference type="ChEBI" id="CHEBI:15377"/>
        <dbReference type="ChEBI" id="CHEBI:15378"/>
        <dbReference type="ChEBI" id="CHEBI:30879"/>
        <dbReference type="ChEBI" id="CHEBI:57597"/>
        <dbReference type="ChEBI" id="CHEBI:83408"/>
        <dbReference type="EC" id="3.1.4.46"/>
    </reaction>
</comment>
<accession>A0A9Q0KQP8</accession>
<reference evidence="7" key="1">
    <citation type="journal article" date="2023" name="Plant J.">
        <title>The genome of the king protea, Protea cynaroides.</title>
        <authorList>
            <person name="Chang J."/>
            <person name="Duong T.A."/>
            <person name="Schoeman C."/>
            <person name="Ma X."/>
            <person name="Roodt D."/>
            <person name="Barker N."/>
            <person name="Li Z."/>
            <person name="Van de Peer Y."/>
            <person name="Mizrachi E."/>
        </authorList>
    </citation>
    <scope>NUCLEOTIDE SEQUENCE</scope>
    <source>
        <tissue evidence="7">Young leaves</tissue>
    </source>
</reference>
<keyword evidence="8" id="KW-1185">Reference proteome</keyword>
<gene>
    <name evidence="7" type="ORF">NE237_007685</name>
</gene>
<comment type="caution">
    <text evidence="7">The sequence shown here is derived from an EMBL/GenBank/DDBJ whole genome shotgun (WGS) entry which is preliminary data.</text>
</comment>
<evidence type="ECO:0000256" key="1">
    <source>
        <dbReference type="ARBA" id="ARBA00007277"/>
    </source>
</evidence>
<evidence type="ECO:0000256" key="4">
    <source>
        <dbReference type="ARBA" id="ARBA00022801"/>
    </source>
</evidence>
<dbReference type="EC" id="3.1.4.46" evidence="2"/>
<dbReference type="Pfam" id="PF03009">
    <property type="entry name" value="GDPD"/>
    <property type="match status" value="2"/>
</dbReference>
<dbReference type="FunFam" id="3.20.20.190:FF:000034">
    <property type="entry name" value="Glycerophosphodiester phosphodiesterase GDPD2"/>
    <property type="match status" value="1"/>
</dbReference>
<dbReference type="SUPFAM" id="SSF51695">
    <property type="entry name" value="PLC-like phosphodiesterases"/>
    <property type="match status" value="2"/>
</dbReference>
<dbReference type="Proteomes" id="UP001141806">
    <property type="component" value="Unassembled WGS sequence"/>
</dbReference>
<dbReference type="PROSITE" id="PS50007">
    <property type="entry name" value="PIPLC_X_DOMAIN"/>
    <property type="match status" value="1"/>
</dbReference>
<evidence type="ECO:0000259" key="6">
    <source>
        <dbReference type="PROSITE" id="PS51704"/>
    </source>
</evidence>
<proteinExistence type="inferred from homology"/>
<organism evidence="7 8">
    <name type="scientific">Protea cynaroides</name>
    <dbReference type="NCBI Taxonomy" id="273540"/>
    <lineage>
        <taxon>Eukaryota</taxon>
        <taxon>Viridiplantae</taxon>
        <taxon>Streptophyta</taxon>
        <taxon>Embryophyta</taxon>
        <taxon>Tracheophyta</taxon>
        <taxon>Spermatophyta</taxon>
        <taxon>Magnoliopsida</taxon>
        <taxon>Proteales</taxon>
        <taxon>Proteaceae</taxon>
        <taxon>Protea</taxon>
    </lineage>
</organism>
<keyword evidence="4" id="KW-0378">Hydrolase</keyword>
<evidence type="ECO:0000313" key="7">
    <source>
        <dbReference type="EMBL" id="KAJ4974511.1"/>
    </source>
</evidence>
<evidence type="ECO:0000313" key="8">
    <source>
        <dbReference type="Proteomes" id="UP001141806"/>
    </source>
</evidence>
<dbReference type="OrthoDB" id="1058301at2759"/>
<sequence length="685" mass="77170">MVARKLLPRILLPHASLYATLHSELKQVFQLPFCIPSCATFFSSTAMALTTVNVSDNATPAPSSLKWPKFLVIGHRGSGMNILHIPDRRLQAIKENSVLSFNTAGKFGVDFVEFDVQVTKDDCPVIFHDNFILTTENGEITERRLTDLNLAEFLSYGPQREPGNVGKTLFRKTHEGKIFHWKVEEDDTSCTLQEAFQNVTPSLGFNIELKFDDTIDYKEEELIHVLQPILKVVFEYANDRPIVFSSFQPDAARLIRTLQSIYPVFFLTIGGAYTFPDVRKNSLEEAVKHCLACGLQGIVSETRAIFKNPGALNKIKEENLSLFTFGQLNVVPEAIYMQHLMGVDGVIVDLVPEIPKKVSEYIKPVKEAVNVSDVPCLDQIPENATLFSKGNNGTGTSLKWPKFLVMGHRGSGMNILHIPDRRFQAIKENSILSFNTAGKYGVDFVEFDVQVTKDGCPVIFHDYFILGEIFESRVIQINLAEFLSYGPQRKPGNKTLLRKTPQGKIFYWKVEEDDTSCTLQDAFQTVTPSLGFNIKLKFDDFIDYIDEELIHIPIVFSTFQPDAARLIKTLQSIYPNSLEEAVRLCLTCRLQGIVTEAKAIFKNPGALKKIKGENLSLFTYDGVIVDLVQEIPKKVSEYIKPDKEGEEDSLSEGNGQIQMATRPKFSQLELSFLQKLIPQLIQFTL</sequence>
<name>A0A9Q0KQP8_9MAGN</name>
<dbReference type="GO" id="GO:0046475">
    <property type="term" value="P:glycerophospholipid catabolic process"/>
    <property type="evidence" value="ECO:0007669"/>
    <property type="project" value="TreeGrafter"/>
</dbReference>
<evidence type="ECO:0000256" key="5">
    <source>
        <dbReference type="ARBA" id="ARBA00047512"/>
    </source>
</evidence>
<dbReference type="PANTHER" id="PTHR22958">
    <property type="entry name" value="GLYCEROPHOSPHORYL DIESTER PHOSPHODIESTERASE"/>
    <property type="match status" value="1"/>
</dbReference>
<evidence type="ECO:0000256" key="2">
    <source>
        <dbReference type="ARBA" id="ARBA00012247"/>
    </source>
</evidence>
<dbReference type="GO" id="GO:0006071">
    <property type="term" value="P:glycerol metabolic process"/>
    <property type="evidence" value="ECO:0007669"/>
    <property type="project" value="UniProtKB-KW"/>
</dbReference>
<dbReference type="PANTHER" id="PTHR22958:SF1">
    <property type="entry name" value="GLYCEROPHOSPHOCHOLINE PHOSPHODIESTERASE GPCPD1"/>
    <property type="match status" value="1"/>
</dbReference>
<dbReference type="PROSITE" id="PS51704">
    <property type="entry name" value="GP_PDE"/>
    <property type="match status" value="2"/>
</dbReference>
<dbReference type="EMBL" id="JAMYWD010000004">
    <property type="protein sequence ID" value="KAJ4974511.1"/>
    <property type="molecule type" value="Genomic_DNA"/>
</dbReference>
<dbReference type="AlphaFoldDB" id="A0A9Q0KQP8"/>
<comment type="similarity">
    <text evidence="1">Belongs to the glycerophosphoryl diester phosphodiesterase family.</text>
</comment>
<feature type="domain" description="GP-PDE" evidence="6">
    <location>
        <begin position="403"/>
        <end position="656"/>
    </location>
</feature>
<feature type="domain" description="GP-PDE" evidence="6">
    <location>
        <begin position="70"/>
        <end position="358"/>
    </location>
</feature>
<keyword evidence="3" id="KW-0319">Glycerol metabolism</keyword>